<keyword evidence="1" id="KW-1133">Transmembrane helix</keyword>
<sequence length="53" mass="6427">MHKLVDLEKLLILVRICVYIVVLSRLVFKRIPFQREQRHCAYRLRACPLLSFE</sequence>
<dbReference type="EMBL" id="JH930477">
    <property type="protein sequence ID" value="EKM51155.1"/>
    <property type="molecule type" value="Genomic_DNA"/>
</dbReference>
<dbReference type="RefSeq" id="XP_007400310.1">
    <property type="nucleotide sequence ID" value="XM_007400248.1"/>
</dbReference>
<dbReference type="KEGG" id="pco:PHACADRAFT_263156"/>
<feature type="transmembrane region" description="Helical" evidence="1">
    <location>
        <begin position="12"/>
        <end position="28"/>
    </location>
</feature>
<name>K5VWG0_PHACS</name>
<organism evidence="2 3">
    <name type="scientific">Phanerochaete carnosa (strain HHB-10118-sp)</name>
    <name type="common">White-rot fungus</name>
    <name type="synonym">Peniophora carnosa</name>
    <dbReference type="NCBI Taxonomy" id="650164"/>
    <lineage>
        <taxon>Eukaryota</taxon>
        <taxon>Fungi</taxon>
        <taxon>Dikarya</taxon>
        <taxon>Basidiomycota</taxon>
        <taxon>Agaricomycotina</taxon>
        <taxon>Agaricomycetes</taxon>
        <taxon>Polyporales</taxon>
        <taxon>Phanerochaetaceae</taxon>
        <taxon>Phanerochaete</taxon>
    </lineage>
</organism>
<evidence type="ECO:0000313" key="2">
    <source>
        <dbReference type="EMBL" id="EKM51155.1"/>
    </source>
</evidence>
<proteinExistence type="predicted"/>
<protein>
    <submittedName>
        <fullName evidence="2">Uncharacterized protein</fullName>
    </submittedName>
</protein>
<dbReference type="InParanoid" id="K5VWG0"/>
<gene>
    <name evidence="2" type="ORF">PHACADRAFT_263156</name>
</gene>
<dbReference type="AlphaFoldDB" id="K5VWG0"/>
<keyword evidence="1" id="KW-0472">Membrane</keyword>
<dbReference type="HOGENOM" id="CLU_3069427_0_0_1"/>
<evidence type="ECO:0000313" key="3">
    <source>
        <dbReference type="Proteomes" id="UP000008370"/>
    </source>
</evidence>
<keyword evidence="1" id="KW-0812">Transmembrane</keyword>
<dbReference type="GeneID" id="18918477"/>
<accession>K5VWG0</accession>
<keyword evidence="3" id="KW-1185">Reference proteome</keyword>
<evidence type="ECO:0000256" key="1">
    <source>
        <dbReference type="SAM" id="Phobius"/>
    </source>
</evidence>
<reference evidence="2 3" key="1">
    <citation type="journal article" date="2012" name="BMC Genomics">
        <title>Comparative genomics of the white-rot fungi, Phanerochaete carnosa and P. chrysosporium, to elucidate the genetic basis of the distinct wood types they colonize.</title>
        <authorList>
            <person name="Suzuki H."/>
            <person name="MacDonald J."/>
            <person name="Syed K."/>
            <person name="Salamov A."/>
            <person name="Hori C."/>
            <person name="Aerts A."/>
            <person name="Henrissat B."/>
            <person name="Wiebenga A."/>
            <person name="vanKuyk P.A."/>
            <person name="Barry K."/>
            <person name="Lindquist E."/>
            <person name="LaButti K."/>
            <person name="Lapidus A."/>
            <person name="Lucas S."/>
            <person name="Coutinho P."/>
            <person name="Gong Y."/>
            <person name="Samejima M."/>
            <person name="Mahadevan R."/>
            <person name="Abou-Zaid M."/>
            <person name="de Vries R.P."/>
            <person name="Igarashi K."/>
            <person name="Yadav J.S."/>
            <person name="Grigoriev I.V."/>
            <person name="Master E.R."/>
        </authorList>
    </citation>
    <scope>NUCLEOTIDE SEQUENCE [LARGE SCALE GENOMIC DNA]</scope>
    <source>
        <strain evidence="2 3">HHB-10118-sp</strain>
    </source>
</reference>
<dbReference type="Proteomes" id="UP000008370">
    <property type="component" value="Unassembled WGS sequence"/>
</dbReference>